<evidence type="ECO:0000313" key="3">
    <source>
        <dbReference type="EMBL" id="CAJ0935583.1"/>
    </source>
</evidence>
<proteinExistence type="predicted"/>
<organism evidence="3 4">
    <name type="scientific">Ranitomeya imitator</name>
    <name type="common">mimic poison frog</name>
    <dbReference type="NCBI Taxonomy" id="111125"/>
    <lineage>
        <taxon>Eukaryota</taxon>
        <taxon>Metazoa</taxon>
        <taxon>Chordata</taxon>
        <taxon>Craniata</taxon>
        <taxon>Vertebrata</taxon>
        <taxon>Euteleostomi</taxon>
        <taxon>Amphibia</taxon>
        <taxon>Batrachia</taxon>
        <taxon>Anura</taxon>
        <taxon>Neobatrachia</taxon>
        <taxon>Hyloidea</taxon>
        <taxon>Dendrobatidae</taxon>
        <taxon>Dendrobatinae</taxon>
        <taxon>Ranitomeya</taxon>
    </lineage>
</organism>
<dbReference type="InterPro" id="IPR024862">
    <property type="entry name" value="TRPV"/>
</dbReference>
<evidence type="ECO:0000313" key="4">
    <source>
        <dbReference type="Proteomes" id="UP001176940"/>
    </source>
</evidence>
<comment type="caution">
    <text evidence="3">The sequence shown here is derived from an EMBL/GenBank/DDBJ whole genome shotgun (WGS) entry which is preliminary data.</text>
</comment>
<name>A0ABN9LB16_9NEOB</name>
<reference evidence="3" key="1">
    <citation type="submission" date="2023-07" db="EMBL/GenBank/DDBJ databases">
        <authorList>
            <person name="Stuckert A."/>
        </authorList>
    </citation>
    <scope>NUCLEOTIDE SEQUENCE</scope>
</reference>
<accession>A0ABN9LB16</accession>
<evidence type="ECO:0000256" key="1">
    <source>
        <dbReference type="ARBA" id="ARBA00022737"/>
    </source>
</evidence>
<keyword evidence="2" id="KW-0040">ANK repeat</keyword>
<dbReference type="PANTHER" id="PTHR10582:SF36">
    <property type="entry name" value="CALCIUM TRANSPORTER 1"/>
    <property type="match status" value="1"/>
</dbReference>
<dbReference type="Proteomes" id="UP001176940">
    <property type="component" value="Unassembled WGS sequence"/>
</dbReference>
<dbReference type="EMBL" id="CAUEEQ010011394">
    <property type="protein sequence ID" value="CAJ0935583.1"/>
    <property type="molecule type" value="Genomic_DNA"/>
</dbReference>
<protein>
    <submittedName>
        <fullName evidence="3">Uncharacterized protein</fullName>
    </submittedName>
</protein>
<gene>
    <name evidence="3" type="ORF">RIMI_LOCUS6365225</name>
</gene>
<evidence type="ECO:0000256" key="2">
    <source>
        <dbReference type="ARBA" id="ARBA00023043"/>
    </source>
</evidence>
<dbReference type="PANTHER" id="PTHR10582">
    <property type="entry name" value="TRANSIENT RECEPTOR POTENTIAL ION CHANNEL PROTEIN"/>
    <property type="match status" value="1"/>
</dbReference>
<sequence length="129" mass="14888">MLNLLIAMMGDTHWRVAQERDDLWRAQLAATTVMLESKIPQQFWPRLGICGSQYGLGNQWYYSIKKEESDLTSMSAQNILKNSTSSSNRDNIENVNNVARRKSSQGWQIVRRATIDQLRGNAHQERHLI</sequence>
<keyword evidence="4" id="KW-1185">Reference proteome</keyword>
<keyword evidence="1" id="KW-0677">Repeat</keyword>